<dbReference type="GO" id="GO:0008926">
    <property type="term" value="F:mannitol-1-phosphate 5-dehydrogenase activity"/>
    <property type="evidence" value="ECO:0007669"/>
    <property type="project" value="TreeGrafter"/>
</dbReference>
<keyword evidence="6" id="KW-1185">Reference proteome</keyword>
<evidence type="ECO:0000313" key="5">
    <source>
        <dbReference type="EMBL" id="AEL28756.1"/>
    </source>
</evidence>
<dbReference type="InterPro" id="IPR013131">
    <property type="entry name" value="Mannitol_DH_N"/>
</dbReference>
<dbReference type="InterPro" id="IPR013328">
    <property type="entry name" value="6PGD_dom2"/>
</dbReference>
<evidence type="ECO:0000259" key="4">
    <source>
        <dbReference type="Pfam" id="PF08125"/>
    </source>
</evidence>
<dbReference type="InterPro" id="IPR000669">
    <property type="entry name" value="Mannitol_DH"/>
</dbReference>
<reference evidence="6" key="1">
    <citation type="submission" date="2011-07" db="EMBL/GenBank/DDBJ databases">
        <title>The complete genome of Cyclobacterium marinum DSM 745.</title>
        <authorList>
            <person name="Lucas S."/>
            <person name="Han J."/>
            <person name="Lapidus A."/>
            <person name="Bruce D."/>
            <person name="Goodwin L."/>
            <person name="Pitluck S."/>
            <person name="Peters L."/>
            <person name="Kyrpides N."/>
            <person name="Mavromatis K."/>
            <person name="Ivanova N."/>
            <person name="Ovchinnikova G."/>
            <person name="Chertkov O."/>
            <person name="Detter J.C."/>
            <person name="Tapia R."/>
            <person name="Han C."/>
            <person name="Land M."/>
            <person name="Hauser L."/>
            <person name="Markowitz V."/>
            <person name="Cheng J.-F."/>
            <person name="Hugenholtz P."/>
            <person name="Woyke T."/>
            <person name="Wu D."/>
            <person name="Tindall B."/>
            <person name="Schuetze A."/>
            <person name="Brambilla E."/>
            <person name="Klenk H.-P."/>
            <person name="Eisen J.A."/>
        </authorList>
    </citation>
    <scope>NUCLEOTIDE SEQUENCE [LARGE SCALE GENOMIC DNA]</scope>
    <source>
        <strain evidence="6">ATCC 25205 / DSM 745 / LMG 13164 / NCIMB 1802</strain>
    </source>
</reference>
<name>G0J8F6_CYCMS</name>
<dbReference type="PANTHER" id="PTHR30524:SF0">
    <property type="entry name" value="ALTRONATE OXIDOREDUCTASE-RELATED"/>
    <property type="match status" value="1"/>
</dbReference>
<dbReference type="InterPro" id="IPR036291">
    <property type="entry name" value="NAD(P)-bd_dom_sf"/>
</dbReference>
<dbReference type="STRING" id="880070.Cycma_5072"/>
<dbReference type="GO" id="GO:0019698">
    <property type="term" value="P:D-galacturonate catabolic process"/>
    <property type="evidence" value="ECO:0007669"/>
    <property type="project" value="TreeGrafter"/>
</dbReference>
<dbReference type="OrthoDB" id="9768714at2"/>
<dbReference type="GO" id="GO:0009026">
    <property type="term" value="F:tagaturonate reductase activity"/>
    <property type="evidence" value="ECO:0007669"/>
    <property type="project" value="TreeGrafter"/>
</dbReference>
<dbReference type="KEGG" id="cmr:Cycma_5072"/>
<sequence>MKLLSRQNIPSSPTRPIGVLQFGTGNFLRGFADWMIDILNEKTSFNGDIQMVQVHSKKPAQGINSQEGLYHVLTKGVSKGQTIEDSRLIQSVRGAINPFLDYKAYLDLAKIPELRFVISNTTEAGIYFDEDDKDWATTPESFPGKLTALLYHRFQHFDGASEKGLVIIPCELVEDNGKKLKENIKRYIDLWDLSGDFEDWVVKHNFFCNTLVDRIVPGYPLGSGNEIQAQLGFKDEQMVMTEPFYFWAIDGPEWLKKELPLDKAGFDVLFVKDISPYRTRKVQILNGAHTCLVPVAYLKGIRLVKDAMENESTSNYLQKVIFEEIIPAMDQPEENLIPFAEDVLDRFRNPFIKHKLSDIALNSIAKWKVRVLPTLLDYINKKDQVPTGMVQAFAAMIVFYRGHYNGESTPIKDKPEVIKYFDQIWKIKTPEAVVESVLSKVDYWDQDLNLIYGLSEALIKEVKVLLAQEEG</sequence>
<dbReference type="EMBL" id="CP002955">
    <property type="protein sequence ID" value="AEL28756.1"/>
    <property type="molecule type" value="Genomic_DNA"/>
</dbReference>
<keyword evidence="2" id="KW-0520">NAD</keyword>
<dbReference type="Proteomes" id="UP000001635">
    <property type="component" value="Chromosome"/>
</dbReference>
<dbReference type="HOGENOM" id="CLU_027324_1_0_10"/>
<feature type="domain" description="Mannitol dehydrogenase C-terminal" evidence="4">
    <location>
        <begin position="273"/>
        <end position="461"/>
    </location>
</feature>
<dbReference type="GO" id="GO:0005829">
    <property type="term" value="C:cytosol"/>
    <property type="evidence" value="ECO:0007669"/>
    <property type="project" value="TreeGrafter"/>
</dbReference>
<protein>
    <submittedName>
        <fullName evidence="5">Mannitol dehydrogenase domain-containing protein</fullName>
    </submittedName>
</protein>
<dbReference type="Pfam" id="PF01232">
    <property type="entry name" value="Mannitol_dh"/>
    <property type="match status" value="1"/>
</dbReference>
<dbReference type="SUPFAM" id="SSF51735">
    <property type="entry name" value="NAD(P)-binding Rossmann-fold domains"/>
    <property type="match status" value="1"/>
</dbReference>
<feature type="domain" description="Mannitol dehydrogenase N-terminal" evidence="3">
    <location>
        <begin position="18"/>
        <end position="262"/>
    </location>
</feature>
<dbReference type="NCBIfam" id="NF002969">
    <property type="entry name" value="PRK03643.1"/>
    <property type="match status" value="1"/>
</dbReference>
<dbReference type="SUPFAM" id="SSF48179">
    <property type="entry name" value="6-phosphogluconate dehydrogenase C-terminal domain-like"/>
    <property type="match status" value="1"/>
</dbReference>
<dbReference type="PRINTS" id="PR00084">
    <property type="entry name" value="MTLDHDRGNASE"/>
</dbReference>
<dbReference type="InterPro" id="IPR008927">
    <property type="entry name" value="6-PGluconate_DH-like_C_sf"/>
</dbReference>
<dbReference type="eggNOG" id="COG0246">
    <property type="taxonomic scope" value="Bacteria"/>
</dbReference>
<dbReference type="RefSeq" id="WP_014023035.1">
    <property type="nucleotide sequence ID" value="NC_015914.1"/>
</dbReference>
<evidence type="ECO:0000313" key="6">
    <source>
        <dbReference type="Proteomes" id="UP000001635"/>
    </source>
</evidence>
<dbReference type="AlphaFoldDB" id="G0J8F6"/>
<accession>G0J8F6</accession>
<evidence type="ECO:0000256" key="1">
    <source>
        <dbReference type="ARBA" id="ARBA00023002"/>
    </source>
</evidence>
<organism evidence="5 6">
    <name type="scientific">Cyclobacterium marinum (strain ATCC 25205 / DSM 745 / LMG 13164 / NCIMB 1802)</name>
    <name type="common">Flectobacillus marinus</name>
    <dbReference type="NCBI Taxonomy" id="880070"/>
    <lineage>
        <taxon>Bacteria</taxon>
        <taxon>Pseudomonadati</taxon>
        <taxon>Bacteroidota</taxon>
        <taxon>Cytophagia</taxon>
        <taxon>Cytophagales</taxon>
        <taxon>Cyclobacteriaceae</taxon>
        <taxon>Cyclobacterium</taxon>
    </lineage>
</organism>
<gene>
    <name evidence="5" type="ordered locus">Cycma_5072</name>
</gene>
<dbReference type="PANTHER" id="PTHR30524">
    <property type="entry name" value="MANNITOL-1-PHOSPHATE 5-DEHYDROGENASE"/>
    <property type="match status" value="1"/>
</dbReference>
<dbReference type="Gene3D" id="1.10.1040.10">
    <property type="entry name" value="N-(1-d-carboxylethyl)-l-norvaline Dehydrogenase, domain 2"/>
    <property type="match status" value="1"/>
</dbReference>
<keyword evidence="1" id="KW-0560">Oxidoreductase</keyword>
<dbReference type="InterPro" id="IPR013118">
    <property type="entry name" value="Mannitol_DH_C"/>
</dbReference>
<evidence type="ECO:0000259" key="3">
    <source>
        <dbReference type="Pfam" id="PF01232"/>
    </source>
</evidence>
<dbReference type="Gene3D" id="3.40.50.720">
    <property type="entry name" value="NAD(P)-binding Rossmann-like Domain"/>
    <property type="match status" value="1"/>
</dbReference>
<proteinExistence type="predicted"/>
<dbReference type="Pfam" id="PF08125">
    <property type="entry name" value="Mannitol_dh_C"/>
    <property type="match status" value="1"/>
</dbReference>
<dbReference type="GO" id="GO:0019592">
    <property type="term" value="P:mannitol catabolic process"/>
    <property type="evidence" value="ECO:0007669"/>
    <property type="project" value="TreeGrafter"/>
</dbReference>
<evidence type="ECO:0000256" key="2">
    <source>
        <dbReference type="ARBA" id="ARBA00023027"/>
    </source>
</evidence>